<dbReference type="SUPFAM" id="SSF53850">
    <property type="entry name" value="Periplasmic binding protein-like II"/>
    <property type="match status" value="1"/>
</dbReference>
<name>A0A5R9GEK8_9BACL</name>
<reference evidence="3 4" key="1">
    <citation type="submission" date="2019-05" db="EMBL/GenBank/DDBJ databases">
        <authorList>
            <person name="Narsing Rao M.P."/>
            <person name="Li W.J."/>
        </authorList>
    </citation>
    <scope>NUCLEOTIDE SEQUENCE [LARGE SCALE GENOMIC DNA]</scope>
    <source>
        <strain evidence="3 4">SYSU_K30003</strain>
    </source>
</reference>
<organism evidence="3 4">
    <name type="scientific">Paenibacillus antri</name>
    <dbReference type="NCBI Taxonomy" id="2582848"/>
    <lineage>
        <taxon>Bacteria</taxon>
        <taxon>Bacillati</taxon>
        <taxon>Bacillota</taxon>
        <taxon>Bacilli</taxon>
        <taxon>Bacillales</taxon>
        <taxon>Paenibacillaceae</taxon>
        <taxon>Paenibacillus</taxon>
    </lineage>
</organism>
<dbReference type="InterPro" id="IPR022627">
    <property type="entry name" value="DUF3502"/>
</dbReference>
<dbReference type="InterPro" id="IPR006059">
    <property type="entry name" value="SBP"/>
</dbReference>
<accession>A0A5R9GEK8</accession>
<protein>
    <submittedName>
        <fullName evidence="3">Extracellular solute-binding protein</fullName>
    </submittedName>
</protein>
<comment type="caution">
    <text evidence="3">The sequence shown here is derived from an EMBL/GenBank/DDBJ whole genome shotgun (WGS) entry which is preliminary data.</text>
</comment>
<feature type="region of interest" description="Disordered" evidence="1">
    <location>
        <begin position="44"/>
        <end position="72"/>
    </location>
</feature>
<keyword evidence="4" id="KW-1185">Reference proteome</keyword>
<dbReference type="Gene3D" id="3.40.190.10">
    <property type="entry name" value="Periplasmic binding protein-like II"/>
    <property type="match status" value="2"/>
</dbReference>
<dbReference type="InterPro" id="IPR050490">
    <property type="entry name" value="Bact_solute-bd_prot1"/>
</dbReference>
<evidence type="ECO:0000256" key="1">
    <source>
        <dbReference type="SAM" id="MobiDB-lite"/>
    </source>
</evidence>
<dbReference type="PANTHER" id="PTHR43649:SF17">
    <property type="entry name" value="ABC TRANSPORTER SOLUTE BINDING PROTEIN-SUGAR TRANSPORT"/>
    <property type="match status" value="1"/>
</dbReference>
<dbReference type="PANTHER" id="PTHR43649">
    <property type="entry name" value="ARABINOSE-BINDING PROTEIN-RELATED"/>
    <property type="match status" value="1"/>
</dbReference>
<proteinExistence type="predicted"/>
<dbReference type="AlphaFoldDB" id="A0A5R9GEK8"/>
<feature type="domain" description="DUF3502" evidence="2">
    <location>
        <begin position="456"/>
        <end position="523"/>
    </location>
</feature>
<evidence type="ECO:0000313" key="4">
    <source>
        <dbReference type="Proteomes" id="UP000309676"/>
    </source>
</evidence>
<dbReference type="Pfam" id="PF01547">
    <property type="entry name" value="SBP_bac_1"/>
    <property type="match status" value="1"/>
</dbReference>
<dbReference type="Proteomes" id="UP000309676">
    <property type="component" value="Unassembled WGS sequence"/>
</dbReference>
<gene>
    <name evidence="3" type="ORF">FE782_12805</name>
</gene>
<dbReference type="Pfam" id="PF12010">
    <property type="entry name" value="DUF3502"/>
    <property type="match status" value="1"/>
</dbReference>
<evidence type="ECO:0000313" key="3">
    <source>
        <dbReference type="EMBL" id="TLS51788.1"/>
    </source>
</evidence>
<evidence type="ECO:0000259" key="2">
    <source>
        <dbReference type="Pfam" id="PF12010"/>
    </source>
</evidence>
<sequence>MQSIIYNFHYQGGHTSMHSVQSTKKVRLVTVIAALLFATACSTQSGNSTEETPKATPQSTVTDAEGEGISEPAEAELEPVNLKWYFLSYGTPTDMDTIEAEFNKYTQELINATVDLVPVEAGDYEDKMNTVIASGEEFDIAWTSNWSFGYVGNVNKGAFYPIEDLLPEYAPNVTKLFGDKLEDARINGSIYAIPIYQTMTQIQGFVVQKRFADKYNLDVSSIKTYTDLEPFLQQIKENEPDIIPFGAAKDHSPIWSAYDISWTGVTFRNSDPKTIIHTDFAPEYEKHLQTMHKWFKAGWINKDAATAPDLKSVLAKGNVAVTQDFNLKAGGEAGHKAENGGHDVIYIPTQVPTFTGVTATMNAISHTSKHPERAVALLDLMASNADMFNLLKYGIEGKHYTLNAEGKVVPIADSGYPMGVQGWVMGNETIGYLMEGQPDDTWEVTIERNENAQRSPLYGFTFNGENVKTEIAAMQSVSGEFGAGLQTGTLDPAVYLPKLQDALKKAGVDAYLAEQQRQLDEWFAKK</sequence>
<feature type="compositionally biased region" description="Polar residues" evidence="1">
    <location>
        <begin position="44"/>
        <end position="62"/>
    </location>
</feature>
<dbReference type="EMBL" id="VCIW01000007">
    <property type="protein sequence ID" value="TLS51788.1"/>
    <property type="molecule type" value="Genomic_DNA"/>
</dbReference>